<dbReference type="Proteomes" id="UP000177082">
    <property type="component" value="Unassembled WGS sequence"/>
</dbReference>
<reference evidence="2 3" key="1">
    <citation type="journal article" date="2016" name="Nat. Commun.">
        <title>Thousands of microbial genomes shed light on interconnected biogeochemical processes in an aquifer system.</title>
        <authorList>
            <person name="Anantharaman K."/>
            <person name="Brown C.T."/>
            <person name="Hug L.A."/>
            <person name="Sharon I."/>
            <person name="Castelle C.J."/>
            <person name="Probst A.J."/>
            <person name="Thomas B.C."/>
            <person name="Singh A."/>
            <person name="Wilkins M.J."/>
            <person name="Karaoz U."/>
            <person name="Brodie E.L."/>
            <person name="Williams K.H."/>
            <person name="Hubbard S.S."/>
            <person name="Banfield J.F."/>
        </authorList>
    </citation>
    <scope>NUCLEOTIDE SEQUENCE [LARGE SCALE GENOMIC DNA]</scope>
</reference>
<dbReference type="PROSITE" id="PS00018">
    <property type="entry name" value="EF_HAND_1"/>
    <property type="match status" value="1"/>
</dbReference>
<dbReference type="InterPro" id="IPR036439">
    <property type="entry name" value="Dockerin_dom_sf"/>
</dbReference>
<dbReference type="InterPro" id="IPR018247">
    <property type="entry name" value="EF_Hand_1_Ca_BS"/>
</dbReference>
<evidence type="ECO:0000256" key="1">
    <source>
        <dbReference type="SAM" id="Phobius"/>
    </source>
</evidence>
<evidence type="ECO:0000313" key="3">
    <source>
        <dbReference type="Proteomes" id="UP000177082"/>
    </source>
</evidence>
<gene>
    <name evidence="2" type="ORF">A2961_00915</name>
</gene>
<evidence type="ECO:0000313" key="2">
    <source>
        <dbReference type="EMBL" id="OGM63022.1"/>
    </source>
</evidence>
<organism evidence="2 3">
    <name type="scientific">Candidatus Woesebacteria bacterium RIFCSPLOWO2_01_FULL_39_21</name>
    <dbReference type="NCBI Taxonomy" id="1802519"/>
    <lineage>
        <taxon>Bacteria</taxon>
        <taxon>Candidatus Woeseibacteriota</taxon>
    </lineage>
</organism>
<dbReference type="EMBL" id="MGHF01000022">
    <property type="protein sequence ID" value="OGM63022.1"/>
    <property type="molecule type" value="Genomic_DNA"/>
</dbReference>
<dbReference type="Gene3D" id="1.10.1330.10">
    <property type="entry name" value="Dockerin domain"/>
    <property type="match status" value="1"/>
</dbReference>
<dbReference type="GO" id="GO:0000272">
    <property type="term" value="P:polysaccharide catabolic process"/>
    <property type="evidence" value="ECO:0007669"/>
    <property type="project" value="InterPro"/>
</dbReference>
<dbReference type="STRING" id="1802519.A2961_00915"/>
<comment type="caution">
    <text evidence="2">The sequence shown here is derived from an EMBL/GenBank/DDBJ whole genome shotgun (WGS) entry which is preliminary data.</text>
</comment>
<name>A0A1F8BG75_9BACT</name>
<keyword evidence="1" id="KW-0812">Transmembrane</keyword>
<keyword evidence="1" id="KW-1133">Transmembrane helix</keyword>
<feature type="transmembrane region" description="Helical" evidence="1">
    <location>
        <begin position="14"/>
        <end position="33"/>
    </location>
</feature>
<accession>A0A1F8BG75</accession>
<evidence type="ECO:0008006" key="4">
    <source>
        <dbReference type="Google" id="ProtNLM"/>
    </source>
</evidence>
<dbReference type="AlphaFoldDB" id="A0A1F8BG75"/>
<proteinExistence type="predicted"/>
<keyword evidence="1" id="KW-0472">Membrane</keyword>
<protein>
    <recommendedName>
        <fullName evidence="4">EF-hand domain-containing protein</fullName>
    </recommendedName>
</protein>
<sequence>MKDIFKTYFGGNKFRWFLLAVVSVGLFTGLVLVKWNQDIRREAATLTAVYSFSTSTIKVVPGSNFSVSIILATGGQGIVGSDVLVRLDNTRHRLVTMNKSTNTSFNNIFKTYAPIKTDCSFDTAKVVNTANTSGLIEFGVVAFDPVDTNCTSTPSSNGSLTGTFNGTANVASLTFEAKPAVGDSVIRYVPSNGYSDTGYTSTTDSNVVIAQTSANPEDILQTPSSVVTVSYCYDFAGGSSVNIGDIQLVAAGYGHTPTTPSTKYQARFDLNNNQRIDIGDIQPVAGQYGKSCL</sequence>